<evidence type="ECO:0000313" key="2">
    <source>
        <dbReference type="EMBL" id="KPY30443.1"/>
    </source>
</evidence>
<dbReference type="InterPro" id="IPR007434">
    <property type="entry name" value="FemAB-like"/>
</dbReference>
<accession>A0A0Q0AC34</accession>
<gene>
    <name evidence="2" type="ORF">ALO52_04494</name>
</gene>
<evidence type="ECO:0000313" key="3">
    <source>
        <dbReference type="Proteomes" id="UP000050562"/>
    </source>
</evidence>
<dbReference type="EMBL" id="LJRC01000275">
    <property type="protein sequence ID" value="KPY30443.1"/>
    <property type="molecule type" value="Genomic_DNA"/>
</dbReference>
<organism evidence="2 3">
    <name type="scientific">Pseudomonas syringae pv. primulae</name>
    <dbReference type="NCBI Taxonomy" id="251707"/>
    <lineage>
        <taxon>Bacteria</taxon>
        <taxon>Pseudomonadati</taxon>
        <taxon>Pseudomonadota</taxon>
        <taxon>Gammaproteobacteria</taxon>
        <taxon>Pseudomonadales</taxon>
        <taxon>Pseudomonadaceae</taxon>
        <taxon>Pseudomonas</taxon>
    </lineage>
</organism>
<dbReference type="Pfam" id="PF04339">
    <property type="entry name" value="FemAB_like"/>
    <property type="match status" value="1"/>
</dbReference>
<feature type="region of interest" description="Disordered" evidence="1">
    <location>
        <begin position="1"/>
        <end position="41"/>
    </location>
</feature>
<dbReference type="Gene3D" id="3.40.630.30">
    <property type="match status" value="1"/>
</dbReference>
<dbReference type="AlphaFoldDB" id="A0A0Q0AC34"/>
<comment type="caution">
    <text evidence="2">The sequence shown here is derived from an EMBL/GenBank/DDBJ whole genome shotgun (WGS) entry which is preliminary data.</text>
</comment>
<protein>
    <recommendedName>
        <fullName evidence="4">Acyl-CoA N-acyltransferase</fullName>
    </recommendedName>
</protein>
<dbReference type="Proteomes" id="UP000050562">
    <property type="component" value="Unassembled WGS sequence"/>
</dbReference>
<dbReference type="SUPFAM" id="SSF55729">
    <property type="entry name" value="Acyl-CoA N-acyltransferases (Nat)"/>
    <property type="match status" value="1"/>
</dbReference>
<dbReference type="PATRIC" id="fig|251707.3.peg.1524"/>
<dbReference type="PANTHER" id="PTHR47017">
    <property type="entry name" value="ACYL-COA"/>
    <property type="match status" value="1"/>
</dbReference>
<evidence type="ECO:0008006" key="4">
    <source>
        <dbReference type="Google" id="ProtNLM"/>
    </source>
</evidence>
<name>A0A0Q0AC34_9PSED</name>
<feature type="compositionally biased region" description="Basic and acidic residues" evidence="1">
    <location>
        <begin position="1"/>
        <end position="24"/>
    </location>
</feature>
<evidence type="ECO:0000256" key="1">
    <source>
        <dbReference type="SAM" id="MobiDB-lite"/>
    </source>
</evidence>
<proteinExistence type="predicted"/>
<dbReference type="PANTHER" id="PTHR47017:SF1">
    <property type="entry name" value="ACYL-COA"/>
    <property type="match status" value="1"/>
</dbReference>
<sequence length="421" mass="47488">MGGRHPDAEGADLSVERPDVERSSIHGRLHSPSMSDTRRTFTSEGTCMPVHVVDNLSTVAPAQWDALVPGNQPFLRHAFLTSLEDSGSLGSRSGWRPEHVLHYENEQLVAALPAYRKWHSYGEYVFDHAWADACRRAGIAYYPKLLVAVPFSPVGGSRILSATPQGASELVSELPAYLQSEGLSSAHINFTDPAADAVLETQAGWLSRIGCQFHWHNRGYRDFQDFLDALSSRKRKQMRKEREQVAGQGIAFEWLEGSQMTEILWDFVYACYSNTYEIRGQAPYLTREFFSLLAERMPESIRVVLALQGSRPVAMAFSLIGGDSFYGRYWGCLAEFDRLHFETCFYQGMDYAIANGLQRFDAGAQGEHKLIRGFEPQITRSWHYLMHPGLKDAVNDFLEQERVGVMAYAEEARAALPYRQV</sequence>
<reference evidence="2 3" key="1">
    <citation type="submission" date="2015-09" db="EMBL/GenBank/DDBJ databases">
        <title>Genome announcement of multiple Pseudomonas syringae strains.</title>
        <authorList>
            <person name="Thakur S."/>
            <person name="Wang P.W."/>
            <person name="Gong Y."/>
            <person name="Weir B.S."/>
            <person name="Guttman D.S."/>
        </authorList>
    </citation>
    <scope>NUCLEOTIDE SEQUENCE [LARGE SCALE GENOMIC DNA]</scope>
    <source>
        <strain evidence="2 3">ICMP3956</strain>
    </source>
</reference>
<dbReference type="InterPro" id="IPR016181">
    <property type="entry name" value="Acyl_CoA_acyltransferase"/>
</dbReference>